<accession>A0A8J7RFF5</accession>
<gene>
    <name evidence="1" type="ORF">J3E07_001643</name>
</gene>
<evidence type="ECO:0000313" key="1">
    <source>
        <dbReference type="EMBL" id="MBP2202202.1"/>
    </source>
</evidence>
<sequence length="220" mass="26131">MTKRILFDGLNSEVNEDIFAINLIEIYKENTLFLEDVQGTANRRFVLKLEKSIRERIDYATTHLYNIMNNKNIEELEYHALILKLDKENKTVLFDMNPNFNKTDEDDLAEIKDLEEYDEYDVWVNKIQNNILKTVNTYYQNSNENYTFSQLCKDLPADTWEENTDKLDVINRLEELNDDGKLKIEGDFYTTEELTQIDDNKFFGCSKTEDEINENFIIKL</sequence>
<dbReference type="RefSeq" id="WP_209591716.1">
    <property type="nucleotide sequence ID" value="NZ_JAGGMV010000009.1"/>
</dbReference>
<dbReference type="AlphaFoldDB" id="A0A8J7RFF5"/>
<name>A0A8J7RFF5_METVO</name>
<protein>
    <submittedName>
        <fullName evidence="1">Uncharacterized protein</fullName>
    </submittedName>
</protein>
<comment type="caution">
    <text evidence="1">The sequence shown here is derived from an EMBL/GenBank/DDBJ whole genome shotgun (WGS) entry which is preliminary data.</text>
</comment>
<dbReference type="Proteomes" id="UP000740329">
    <property type="component" value="Unassembled WGS sequence"/>
</dbReference>
<evidence type="ECO:0000313" key="2">
    <source>
        <dbReference type="Proteomes" id="UP000740329"/>
    </source>
</evidence>
<dbReference type="EMBL" id="JAGGMV010000009">
    <property type="protein sequence ID" value="MBP2202202.1"/>
    <property type="molecule type" value="Genomic_DNA"/>
</dbReference>
<proteinExistence type="predicted"/>
<reference evidence="1" key="1">
    <citation type="submission" date="2021-03" db="EMBL/GenBank/DDBJ databases">
        <title>Genomic Encyclopedia of Type Strains, Phase IV (KMG-V): Genome sequencing to study the core and pangenomes of soil and plant-associated prokaryotes.</title>
        <authorList>
            <person name="Whitman W."/>
        </authorList>
    </citation>
    <scope>NUCLEOTIDE SEQUENCE</scope>
    <source>
        <strain evidence="1">C4</strain>
    </source>
</reference>
<organism evidence="1 2">
    <name type="scientific">Methanococcus voltae</name>
    <dbReference type="NCBI Taxonomy" id="2188"/>
    <lineage>
        <taxon>Archaea</taxon>
        <taxon>Methanobacteriati</taxon>
        <taxon>Methanobacteriota</taxon>
        <taxon>Methanomada group</taxon>
        <taxon>Methanococci</taxon>
        <taxon>Methanococcales</taxon>
        <taxon>Methanococcaceae</taxon>
        <taxon>Methanococcus</taxon>
    </lineage>
</organism>